<keyword evidence="11" id="KW-1185">Reference proteome</keyword>
<dbReference type="PRINTS" id="PR01959">
    <property type="entry name" value="SBIMPHPHTASE"/>
</dbReference>
<dbReference type="InterPro" id="IPR022337">
    <property type="entry name" value="Inositol_monophosphatase_SuhB"/>
</dbReference>
<dbReference type="PANTHER" id="PTHR20854">
    <property type="entry name" value="INOSITOL MONOPHOSPHATASE"/>
    <property type="match status" value="1"/>
</dbReference>
<reference evidence="10 11" key="1">
    <citation type="journal article" date="2015" name="Stand. Genomic Sci.">
        <title>Genomic Encyclopedia of Bacterial and Archaeal Type Strains, Phase III: the genomes of soil and plant-associated and newly described type strains.</title>
        <authorList>
            <person name="Whitman W.B."/>
            <person name="Woyke T."/>
            <person name="Klenk H.P."/>
            <person name="Zhou Y."/>
            <person name="Lilburn T.G."/>
            <person name="Beck B.J."/>
            <person name="De Vos P."/>
            <person name="Vandamme P."/>
            <person name="Eisen J.A."/>
            <person name="Garrity G."/>
            <person name="Hugenholtz P."/>
            <person name="Kyrpides N.C."/>
        </authorList>
    </citation>
    <scope>NUCLEOTIDE SEQUENCE [LARGE SCALE GENOMIC DNA]</scope>
    <source>
        <strain evidence="10 11">CGMCC 1.10821</strain>
    </source>
</reference>
<keyword evidence="5 9" id="KW-0378">Hydrolase</keyword>
<evidence type="ECO:0000256" key="7">
    <source>
        <dbReference type="ARBA" id="ARBA00022842"/>
    </source>
</evidence>
<evidence type="ECO:0000256" key="5">
    <source>
        <dbReference type="ARBA" id="ARBA00022801"/>
    </source>
</evidence>
<dbReference type="GO" id="GO:0031564">
    <property type="term" value="P:transcription antitermination"/>
    <property type="evidence" value="ECO:0007669"/>
    <property type="project" value="UniProtKB-KW"/>
</dbReference>
<comment type="similarity">
    <text evidence="3 9">Belongs to the inositol monophosphatase superfamily.</text>
</comment>
<dbReference type="GO" id="GO:0006020">
    <property type="term" value="P:inositol metabolic process"/>
    <property type="evidence" value="ECO:0007669"/>
    <property type="project" value="TreeGrafter"/>
</dbReference>
<feature type="binding site" evidence="8">
    <location>
        <position position="88"/>
    </location>
    <ligand>
        <name>Mg(2+)</name>
        <dbReference type="ChEBI" id="CHEBI:18420"/>
        <label>1</label>
        <note>catalytic</note>
    </ligand>
</feature>
<evidence type="ECO:0000313" key="10">
    <source>
        <dbReference type="EMBL" id="TWI03063.1"/>
    </source>
</evidence>
<dbReference type="AlphaFoldDB" id="A0A562L611"/>
<name>A0A562L611_9GAMM</name>
<dbReference type="CDD" id="cd01639">
    <property type="entry name" value="IMPase"/>
    <property type="match status" value="1"/>
</dbReference>
<dbReference type="GO" id="GO:0007165">
    <property type="term" value="P:signal transduction"/>
    <property type="evidence" value="ECO:0007669"/>
    <property type="project" value="TreeGrafter"/>
</dbReference>
<dbReference type="Gene3D" id="3.30.540.10">
    <property type="entry name" value="Fructose-1,6-Bisphosphatase, subunit A, domain 1"/>
    <property type="match status" value="1"/>
</dbReference>
<feature type="binding site" evidence="8">
    <location>
        <position position="71"/>
    </location>
    <ligand>
        <name>Mg(2+)</name>
        <dbReference type="ChEBI" id="CHEBI:18420"/>
        <label>1</label>
        <note>catalytic</note>
    </ligand>
</feature>
<dbReference type="EC" id="3.1.3.25" evidence="9"/>
<dbReference type="SUPFAM" id="SSF56655">
    <property type="entry name" value="Carbohydrate phosphatase"/>
    <property type="match status" value="1"/>
</dbReference>
<evidence type="ECO:0000256" key="4">
    <source>
        <dbReference type="ARBA" id="ARBA00022723"/>
    </source>
</evidence>
<keyword evidence="7 8" id="KW-0460">Magnesium</keyword>
<feature type="binding site" evidence="8">
    <location>
        <position position="90"/>
    </location>
    <ligand>
        <name>Mg(2+)</name>
        <dbReference type="ChEBI" id="CHEBI:18420"/>
        <label>2</label>
    </ligand>
</feature>
<feature type="binding site" evidence="8">
    <location>
        <position position="91"/>
    </location>
    <ligand>
        <name>Mg(2+)</name>
        <dbReference type="ChEBI" id="CHEBI:18420"/>
        <label>1</label>
        <note>catalytic</note>
    </ligand>
</feature>
<dbReference type="Pfam" id="PF00459">
    <property type="entry name" value="Inositol_P"/>
    <property type="match status" value="1"/>
</dbReference>
<gene>
    <name evidence="10" type="ORF">IP90_02167</name>
</gene>
<sequence length="271" mass="28535">MLEPSSELKAMIEAAQAAGEGLRKHFGQLSALGVRSKSGPADLVSIADEEAERTTHAILARARPGYAFLGEEGGAIDGADAARGWIVDPLDGTTNFLFGCPLWGVNIALADDGEVIAGVTYLPMLDELYVAERGRGAWCNGRRIRVSTRATLIEAVLACGIPFAGKPDHPLFAREMTLLSGQTAGIRRTGACSVDMAWTAAGRWDAYWERALQAWDMAPGVILVREAGGIATSAAGAPLDLHGQNVCISNGAIHEALLQRLNLALASTEAS</sequence>
<accession>A0A562L611</accession>
<evidence type="ECO:0000256" key="3">
    <source>
        <dbReference type="ARBA" id="ARBA00009759"/>
    </source>
</evidence>
<dbReference type="InterPro" id="IPR000760">
    <property type="entry name" value="Inositol_monophosphatase-like"/>
</dbReference>
<comment type="cofactor">
    <cofactor evidence="2 8 9">
        <name>Mg(2+)</name>
        <dbReference type="ChEBI" id="CHEBI:18420"/>
    </cofactor>
</comment>
<dbReference type="OrthoDB" id="9785695at2"/>
<dbReference type="PANTHER" id="PTHR20854:SF4">
    <property type="entry name" value="INOSITOL-1-MONOPHOSPHATASE-RELATED"/>
    <property type="match status" value="1"/>
</dbReference>
<evidence type="ECO:0000256" key="9">
    <source>
        <dbReference type="RuleBase" id="RU364068"/>
    </source>
</evidence>
<keyword evidence="6" id="KW-0804">Transcription</keyword>
<proteinExistence type="inferred from homology"/>
<dbReference type="RefSeq" id="WP_144899631.1">
    <property type="nucleotide sequence ID" value="NZ_VLKN01000004.1"/>
</dbReference>
<evidence type="ECO:0000256" key="2">
    <source>
        <dbReference type="ARBA" id="ARBA00001946"/>
    </source>
</evidence>
<evidence type="ECO:0000256" key="6">
    <source>
        <dbReference type="ARBA" id="ARBA00022814"/>
    </source>
</evidence>
<dbReference type="InterPro" id="IPR033942">
    <property type="entry name" value="IMPase"/>
</dbReference>
<evidence type="ECO:0000256" key="1">
    <source>
        <dbReference type="ARBA" id="ARBA00001033"/>
    </source>
</evidence>
<dbReference type="GO" id="GO:0046872">
    <property type="term" value="F:metal ion binding"/>
    <property type="evidence" value="ECO:0007669"/>
    <property type="project" value="UniProtKB-KW"/>
</dbReference>
<dbReference type="GO" id="GO:0008934">
    <property type="term" value="F:inositol monophosphate 1-phosphatase activity"/>
    <property type="evidence" value="ECO:0007669"/>
    <property type="project" value="InterPro"/>
</dbReference>
<comment type="caution">
    <text evidence="10">The sequence shown here is derived from an EMBL/GenBank/DDBJ whole genome shotgun (WGS) entry which is preliminary data.</text>
</comment>
<dbReference type="Gene3D" id="3.40.190.80">
    <property type="match status" value="1"/>
</dbReference>
<organism evidence="10 11">
    <name type="scientific">Luteimonas cucumeris</name>
    <dbReference type="NCBI Taxonomy" id="985012"/>
    <lineage>
        <taxon>Bacteria</taxon>
        <taxon>Pseudomonadati</taxon>
        <taxon>Pseudomonadota</taxon>
        <taxon>Gammaproteobacteria</taxon>
        <taxon>Lysobacterales</taxon>
        <taxon>Lysobacteraceae</taxon>
        <taxon>Luteimonas</taxon>
    </lineage>
</organism>
<dbReference type="PRINTS" id="PR00377">
    <property type="entry name" value="IMPHPHTASES"/>
</dbReference>
<protein>
    <recommendedName>
        <fullName evidence="9">Inositol-1-monophosphatase</fullName>
        <ecNumber evidence="9">3.1.3.25</ecNumber>
    </recommendedName>
</protein>
<evidence type="ECO:0000313" key="11">
    <source>
        <dbReference type="Proteomes" id="UP000315167"/>
    </source>
</evidence>
<dbReference type="FunFam" id="3.30.540.10:FF:000003">
    <property type="entry name" value="Inositol-1-monophosphatase"/>
    <property type="match status" value="1"/>
</dbReference>
<evidence type="ECO:0000256" key="8">
    <source>
        <dbReference type="PIRSR" id="PIRSR600760-2"/>
    </source>
</evidence>
<dbReference type="Proteomes" id="UP000315167">
    <property type="component" value="Unassembled WGS sequence"/>
</dbReference>
<dbReference type="EMBL" id="VLKN01000004">
    <property type="protein sequence ID" value="TWI03063.1"/>
    <property type="molecule type" value="Genomic_DNA"/>
</dbReference>
<feature type="binding site" evidence="8">
    <location>
        <position position="216"/>
    </location>
    <ligand>
        <name>Mg(2+)</name>
        <dbReference type="ChEBI" id="CHEBI:18420"/>
        <label>1</label>
        <note>catalytic</note>
    </ligand>
</feature>
<comment type="catalytic activity">
    <reaction evidence="1 9">
        <text>a myo-inositol phosphate + H2O = myo-inositol + phosphate</text>
        <dbReference type="Rhea" id="RHEA:24056"/>
        <dbReference type="ChEBI" id="CHEBI:15377"/>
        <dbReference type="ChEBI" id="CHEBI:17268"/>
        <dbReference type="ChEBI" id="CHEBI:43474"/>
        <dbReference type="ChEBI" id="CHEBI:84139"/>
        <dbReference type="EC" id="3.1.3.25"/>
    </reaction>
</comment>
<keyword evidence="4 8" id="KW-0479">Metal-binding</keyword>
<keyword evidence="6" id="KW-0805">Transcription regulation</keyword>
<keyword evidence="6" id="KW-0889">Transcription antitermination</keyword>